<dbReference type="SUPFAM" id="SSF49401">
    <property type="entry name" value="Bacterial adhesins"/>
    <property type="match status" value="1"/>
</dbReference>
<dbReference type="InterPro" id="IPR008966">
    <property type="entry name" value="Adhesion_dom_sf"/>
</dbReference>
<dbReference type="InterPro" id="IPR050263">
    <property type="entry name" value="Bact_Fimbrial_Adh_Pro"/>
</dbReference>
<evidence type="ECO:0000259" key="6">
    <source>
        <dbReference type="Pfam" id="PF00419"/>
    </source>
</evidence>
<dbReference type="RefSeq" id="WP_038874457.1">
    <property type="nucleotide sequence ID" value="NZ_CAYETX010000070.1"/>
</dbReference>
<dbReference type="Proteomes" id="UP001174748">
    <property type="component" value="Unassembled WGS sequence"/>
</dbReference>
<evidence type="ECO:0000313" key="7">
    <source>
        <dbReference type="EMBL" id="MDK4767966.1"/>
    </source>
</evidence>
<feature type="chain" id="PRO_5043442877" evidence="5">
    <location>
        <begin position="22"/>
        <end position="166"/>
    </location>
</feature>
<keyword evidence="10" id="KW-1185">Reference proteome</keyword>
<protein>
    <submittedName>
        <fullName evidence="7">Fimbrial protein</fullName>
    </submittedName>
</protein>
<dbReference type="AlphaFoldDB" id="A0AAW6XAL3"/>
<evidence type="ECO:0000256" key="5">
    <source>
        <dbReference type="SAM" id="SignalP"/>
    </source>
</evidence>
<dbReference type="GO" id="GO:0043709">
    <property type="term" value="P:cell adhesion involved in single-species biofilm formation"/>
    <property type="evidence" value="ECO:0007669"/>
    <property type="project" value="TreeGrafter"/>
</dbReference>
<evidence type="ECO:0000256" key="4">
    <source>
        <dbReference type="ARBA" id="ARBA00023263"/>
    </source>
</evidence>
<proteinExistence type="inferred from homology"/>
<dbReference type="Pfam" id="PF00419">
    <property type="entry name" value="Fimbrial"/>
    <property type="match status" value="1"/>
</dbReference>
<evidence type="ECO:0000256" key="2">
    <source>
        <dbReference type="ARBA" id="ARBA00006671"/>
    </source>
</evidence>
<evidence type="ECO:0000313" key="9">
    <source>
        <dbReference type="Proteomes" id="UP001173597"/>
    </source>
</evidence>
<feature type="signal peptide" evidence="5">
    <location>
        <begin position="1"/>
        <end position="21"/>
    </location>
</feature>
<dbReference type="PANTHER" id="PTHR33420">
    <property type="entry name" value="FIMBRIAL SUBUNIT ELFA-RELATED"/>
    <property type="match status" value="1"/>
</dbReference>
<organism evidence="7 9">
    <name type="scientific">Serratia nevei</name>
    <dbReference type="NCBI Taxonomy" id="2703794"/>
    <lineage>
        <taxon>Bacteria</taxon>
        <taxon>Pseudomonadati</taxon>
        <taxon>Pseudomonadota</taxon>
        <taxon>Gammaproteobacteria</taxon>
        <taxon>Enterobacterales</taxon>
        <taxon>Yersiniaceae</taxon>
        <taxon>Serratia</taxon>
    </lineage>
</organism>
<feature type="domain" description="Fimbrial-type adhesion" evidence="6">
    <location>
        <begin position="26"/>
        <end position="165"/>
    </location>
</feature>
<keyword evidence="4" id="KW-0281">Fimbrium</keyword>
<dbReference type="Proteomes" id="UP001173597">
    <property type="component" value="Unassembled WGS sequence"/>
</dbReference>
<comment type="similarity">
    <text evidence="2">Belongs to the fimbrial protein family.</text>
</comment>
<comment type="caution">
    <text evidence="7">The sequence shown here is derived from an EMBL/GenBank/DDBJ whole genome shotgun (WGS) entry which is preliminary data.</text>
</comment>
<dbReference type="PANTHER" id="PTHR33420:SF12">
    <property type="entry name" value="FIMBRIN-LIKE PROTEIN FIMI-RELATED"/>
    <property type="match status" value="1"/>
</dbReference>
<evidence type="ECO:0000256" key="1">
    <source>
        <dbReference type="ARBA" id="ARBA00004561"/>
    </source>
</evidence>
<dbReference type="GO" id="GO:0009289">
    <property type="term" value="C:pilus"/>
    <property type="evidence" value="ECO:0007669"/>
    <property type="project" value="UniProtKB-SubCell"/>
</dbReference>
<sequence length="166" mass="17163">MKKYLVASALACAAISSSAFAADGVINFTGKIVDNACIVDPTLNVQMGDVAAAAFKNVGDEAQEQSRLFSLDLKDCPANLKTATVQLDGEADADNKDLFKLTAGGATGLALRIKGPSQDIVPGGKSEALELKEGTNSLTLLAVYKSTDKVTAGDANATIQFSVSYN</sequence>
<evidence type="ECO:0000313" key="8">
    <source>
        <dbReference type="EMBL" id="MDK5171605.1"/>
    </source>
</evidence>
<gene>
    <name evidence="7" type="ORF">P9854_19485</name>
    <name evidence="8" type="ORF">P9921_14135</name>
</gene>
<dbReference type="EMBL" id="JARTOI010000023">
    <property type="protein sequence ID" value="MDK5171605.1"/>
    <property type="molecule type" value="Genomic_DNA"/>
</dbReference>
<dbReference type="Gene3D" id="2.60.40.1090">
    <property type="entry name" value="Fimbrial-type adhesion domain"/>
    <property type="match status" value="1"/>
</dbReference>
<evidence type="ECO:0000313" key="10">
    <source>
        <dbReference type="Proteomes" id="UP001174748"/>
    </source>
</evidence>
<dbReference type="InterPro" id="IPR000259">
    <property type="entry name" value="Adhesion_dom_fimbrial"/>
</dbReference>
<keyword evidence="3 5" id="KW-0732">Signal</keyword>
<reference evidence="7" key="1">
    <citation type="submission" date="2023-01" db="EMBL/GenBank/DDBJ databases">
        <title>Genomic dissection of endemic carbapenem resistance: metallo-beta-lactamase gene dissemination through clonal, plasmid and integron transfer pathways.</title>
        <authorList>
            <person name="Macesic N."/>
        </authorList>
    </citation>
    <scope>NUCLEOTIDE SEQUENCE</scope>
    <source>
        <strain evidence="8">CPO382</strain>
        <strain evidence="7">CPO573</strain>
    </source>
</reference>
<accession>A0AAW6XAL3</accession>
<name>A0AAW6XAL3_9GAMM</name>
<dbReference type="EMBL" id="JARTLO010000027">
    <property type="protein sequence ID" value="MDK4767966.1"/>
    <property type="molecule type" value="Genomic_DNA"/>
</dbReference>
<comment type="subcellular location">
    <subcellularLocation>
        <location evidence="1">Fimbrium</location>
    </subcellularLocation>
</comment>
<evidence type="ECO:0000256" key="3">
    <source>
        <dbReference type="ARBA" id="ARBA00022729"/>
    </source>
</evidence>
<dbReference type="InterPro" id="IPR036937">
    <property type="entry name" value="Adhesion_dom_fimbrial_sf"/>
</dbReference>